<dbReference type="Pfam" id="PF04290">
    <property type="entry name" value="DctQ"/>
    <property type="match status" value="1"/>
</dbReference>
<evidence type="ECO:0000259" key="10">
    <source>
        <dbReference type="Pfam" id="PF04290"/>
    </source>
</evidence>
<evidence type="ECO:0000256" key="5">
    <source>
        <dbReference type="ARBA" id="ARBA00022692"/>
    </source>
</evidence>
<comment type="subcellular location">
    <subcellularLocation>
        <location evidence="1">Cell inner membrane</location>
        <topology evidence="1">Multi-pass membrane protein</topology>
    </subcellularLocation>
</comment>
<dbReference type="PANTHER" id="PTHR35011">
    <property type="entry name" value="2,3-DIKETO-L-GULONATE TRAP TRANSPORTER SMALL PERMEASE PROTEIN YIAM"/>
    <property type="match status" value="1"/>
</dbReference>
<evidence type="ECO:0000256" key="3">
    <source>
        <dbReference type="ARBA" id="ARBA00022475"/>
    </source>
</evidence>
<proteinExistence type="inferred from homology"/>
<feature type="transmembrane region" description="Helical" evidence="9">
    <location>
        <begin position="90"/>
        <end position="114"/>
    </location>
</feature>
<feature type="transmembrane region" description="Helical" evidence="9">
    <location>
        <begin position="12"/>
        <end position="29"/>
    </location>
</feature>
<dbReference type="Proteomes" id="UP001207918">
    <property type="component" value="Unassembled WGS sequence"/>
</dbReference>
<keyword evidence="5 9" id="KW-0812">Transmembrane</keyword>
<dbReference type="InterPro" id="IPR055348">
    <property type="entry name" value="DctQ"/>
</dbReference>
<evidence type="ECO:0000313" key="11">
    <source>
        <dbReference type="EMBL" id="MCW9706567.1"/>
    </source>
</evidence>
<comment type="similarity">
    <text evidence="8">Belongs to the TRAP transporter small permease family.</text>
</comment>
<dbReference type="RefSeq" id="WP_265765290.1">
    <property type="nucleotide sequence ID" value="NZ_JAGGJA010000004.1"/>
</dbReference>
<gene>
    <name evidence="11" type="ORF">J6I44_06855</name>
</gene>
<feature type="transmembrane region" description="Helical" evidence="9">
    <location>
        <begin position="49"/>
        <end position="69"/>
    </location>
</feature>
<evidence type="ECO:0000256" key="4">
    <source>
        <dbReference type="ARBA" id="ARBA00022519"/>
    </source>
</evidence>
<reference evidence="11 12" key="1">
    <citation type="submission" date="2021-03" db="EMBL/GenBank/DDBJ databases">
        <title>Aliifodinibius sp. nov., a new bacterium isolated from saline soil.</title>
        <authorList>
            <person name="Galisteo C."/>
            <person name="De La Haba R."/>
            <person name="Sanchez-Porro C."/>
            <person name="Ventosa A."/>
        </authorList>
    </citation>
    <scope>NUCLEOTIDE SEQUENCE [LARGE SCALE GENOMIC DNA]</scope>
    <source>
        <strain evidence="11 12">1BSP15-2V2</strain>
    </source>
</reference>
<dbReference type="EMBL" id="JAGGJA010000004">
    <property type="protein sequence ID" value="MCW9706567.1"/>
    <property type="molecule type" value="Genomic_DNA"/>
</dbReference>
<keyword evidence="4" id="KW-0997">Cell inner membrane</keyword>
<keyword evidence="7 9" id="KW-0472">Membrane</keyword>
<keyword evidence="3" id="KW-1003">Cell membrane</keyword>
<evidence type="ECO:0000313" key="12">
    <source>
        <dbReference type="Proteomes" id="UP001207918"/>
    </source>
</evidence>
<keyword evidence="12" id="KW-1185">Reference proteome</keyword>
<keyword evidence="6 9" id="KW-1133">Transmembrane helix</keyword>
<evidence type="ECO:0000256" key="1">
    <source>
        <dbReference type="ARBA" id="ARBA00004429"/>
    </source>
</evidence>
<organism evidence="11 12">
    <name type="scientific">Fodinibius salsisoli</name>
    <dbReference type="NCBI Taxonomy" id="2820877"/>
    <lineage>
        <taxon>Bacteria</taxon>
        <taxon>Pseudomonadati</taxon>
        <taxon>Balneolota</taxon>
        <taxon>Balneolia</taxon>
        <taxon>Balneolales</taxon>
        <taxon>Balneolaceae</taxon>
        <taxon>Fodinibius</taxon>
    </lineage>
</organism>
<keyword evidence="2" id="KW-0813">Transport</keyword>
<evidence type="ECO:0000256" key="7">
    <source>
        <dbReference type="ARBA" id="ARBA00023136"/>
    </source>
</evidence>
<feature type="domain" description="Tripartite ATP-independent periplasmic transporters DctQ component" evidence="10">
    <location>
        <begin position="20"/>
        <end position="150"/>
    </location>
</feature>
<dbReference type="InterPro" id="IPR007387">
    <property type="entry name" value="TRAP_DctQ"/>
</dbReference>
<accession>A0ABT3PKV2</accession>
<sequence>MKKNINKFVGSFLSLLMGIMLVCVLWQVFTRYVMGEASTFTEELARFLLIWIGMLGAAYISGENGHLAIDLLPRKLEGENKRKLQIGINLIIILFVIVALIIGGGQLVYISYILNQTSAALQIPLAYVYLILPVSGLLICYYKVLDFIQLQQQPVDSDSTSPVKENI</sequence>
<protein>
    <submittedName>
        <fullName evidence="11">TRAP transporter small permease</fullName>
    </submittedName>
</protein>
<evidence type="ECO:0000256" key="2">
    <source>
        <dbReference type="ARBA" id="ARBA00022448"/>
    </source>
</evidence>
<evidence type="ECO:0000256" key="9">
    <source>
        <dbReference type="SAM" id="Phobius"/>
    </source>
</evidence>
<evidence type="ECO:0000256" key="6">
    <source>
        <dbReference type="ARBA" id="ARBA00022989"/>
    </source>
</evidence>
<name>A0ABT3PKV2_9BACT</name>
<evidence type="ECO:0000256" key="8">
    <source>
        <dbReference type="ARBA" id="ARBA00038436"/>
    </source>
</evidence>
<feature type="transmembrane region" description="Helical" evidence="9">
    <location>
        <begin position="126"/>
        <end position="144"/>
    </location>
</feature>
<dbReference type="PANTHER" id="PTHR35011:SF2">
    <property type="entry name" value="2,3-DIKETO-L-GULONATE TRAP TRANSPORTER SMALL PERMEASE PROTEIN YIAM"/>
    <property type="match status" value="1"/>
</dbReference>
<comment type="caution">
    <text evidence="11">The sequence shown here is derived from an EMBL/GenBank/DDBJ whole genome shotgun (WGS) entry which is preliminary data.</text>
</comment>